<protein>
    <submittedName>
        <fullName evidence="1">Uncharacterized protein</fullName>
    </submittedName>
</protein>
<accession>A0ABX3JVA3</accession>
<reference evidence="1 2" key="1">
    <citation type="submission" date="2016-12" db="EMBL/GenBank/DDBJ databases">
        <title>Genome sequencing and description of Paenibacillus sp. nov. from high altitude lake in the Indian Trans- Himalayas.</title>
        <authorList>
            <person name="Kiran S."/>
            <person name="Swarnkar M.K."/>
            <person name="Rana A."/>
            <person name="Tewari R."/>
            <person name="Gulati A."/>
        </authorList>
    </citation>
    <scope>NUCLEOTIDE SEQUENCE [LARGE SCALE GENOMIC DNA]</scope>
    <source>
        <strain evidence="1 2">IHBB 9951</strain>
    </source>
</reference>
<evidence type="ECO:0000313" key="2">
    <source>
        <dbReference type="Proteomes" id="UP000189059"/>
    </source>
</evidence>
<sequence length="85" mass="9388">MPCVRKDLQQPVCLTIVYNLSTGSLISSSVKCGRCTRSTKYNSETKNLTIKVPLIVEGILTINDNFQASCVTANITLPKNNRQNK</sequence>
<comment type="caution">
    <text evidence="1">The sequence shown here is derived from an EMBL/GenBank/DDBJ whole genome shotgun (WGS) entry which is preliminary data.</text>
</comment>
<gene>
    <name evidence="1" type="ORF">BBD40_06820</name>
</gene>
<organism evidence="1 2">
    <name type="scientific">Paenibacillus ihbetae</name>
    <dbReference type="NCBI Taxonomy" id="1870820"/>
    <lineage>
        <taxon>Bacteria</taxon>
        <taxon>Bacillati</taxon>
        <taxon>Bacillota</taxon>
        <taxon>Bacilli</taxon>
        <taxon>Bacillales</taxon>
        <taxon>Paenibacillaceae</taxon>
        <taxon>Paenibacillus</taxon>
    </lineage>
</organism>
<dbReference type="EMBL" id="MRVI01000001">
    <property type="protein sequence ID" value="OOC61597.1"/>
    <property type="molecule type" value="Genomic_DNA"/>
</dbReference>
<name>A0ABX3JVA3_9BACL</name>
<dbReference type="Proteomes" id="UP000189059">
    <property type="component" value="Unassembled WGS sequence"/>
</dbReference>
<proteinExistence type="predicted"/>
<keyword evidence="2" id="KW-1185">Reference proteome</keyword>
<evidence type="ECO:0000313" key="1">
    <source>
        <dbReference type="EMBL" id="OOC61597.1"/>
    </source>
</evidence>